<keyword evidence="2" id="KW-0378">Hydrolase</keyword>
<dbReference type="Gene3D" id="3.75.10.10">
    <property type="entry name" value="L-arginine/glycine Amidinotransferase, Chain A"/>
    <property type="match status" value="1"/>
</dbReference>
<protein>
    <recommendedName>
        <fullName evidence="5">Dimethylargininase</fullName>
    </recommendedName>
</protein>
<dbReference type="AlphaFoldDB" id="A0A922M0W8"/>
<dbReference type="InterPro" id="IPR033199">
    <property type="entry name" value="DDAH-like"/>
</dbReference>
<evidence type="ECO:0000313" key="4">
    <source>
        <dbReference type="Proteomes" id="UP000814243"/>
    </source>
</evidence>
<evidence type="ECO:0000313" key="3">
    <source>
        <dbReference type="EMBL" id="KAH9627810.1"/>
    </source>
</evidence>
<sequence length="307" mass="34140">MDFKMHEFTHALVGKATPGSSCGDGIEFDEVRRQHDCYLRLLRELNLEVVEVNLQGTLSDKLLLENLAIACHGIALLPRNNSSIEAHNTKILKEILQKDLGQTVIDQVDPDANISCADVLFTGREFFVGISDNTNEAGASAVAETFPEFPCTPIKISKGCKDLKKYITMAGPDVLCVSASKEAKELLKRIEREANFTYQTLTVPEDEAANCVYVNGTLIHRAIEEIPEAFKVINTHKQDKGENHKSAACNKHSCENYITDFLFLNSITSALKVFCERIDFARRSICYSEFAKMQAGLSSCCLLVRKP</sequence>
<dbReference type="GO" id="GO:0000052">
    <property type="term" value="P:citrulline metabolic process"/>
    <property type="evidence" value="ECO:0007669"/>
    <property type="project" value="TreeGrafter"/>
</dbReference>
<evidence type="ECO:0000256" key="2">
    <source>
        <dbReference type="ARBA" id="ARBA00022801"/>
    </source>
</evidence>
<dbReference type="PANTHER" id="PTHR12737">
    <property type="entry name" value="DIMETHYLARGININE DIMETHYLAMINOHYDROLASE"/>
    <property type="match status" value="1"/>
</dbReference>
<proteinExistence type="inferred from homology"/>
<evidence type="ECO:0008006" key="5">
    <source>
        <dbReference type="Google" id="ProtNLM"/>
    </source>
</evidence>
<accession>A0A922M0W8</accession>
<dbReference type="GO" id="GO:0016403">
    <property type="term" value="F:dimethylargininase activity"/>
    <property type="evidence" value="ECO:0007669"/>
    <property type="project" value="TreeGrafter"/>
</dbReference>
<dbReference type="GO" id="GO:0006525">
    <property type="term" value="P:arginine metabolic process"/>
    <property type="evidence" value="ECO:0007669"/>
    <property type="project" value="TreeGrafter"/>
</dbReference>
<dbReference type="Proteomes" id="UP000814243">
    <property type="component" value="Unassembled WGS sequence"/>
</dbReference>
<comment type="similarity">
    <text evidence="1">Belongs to the DDAH family.</text>
</comment>
<dbReference type="SUPFAM" id="SSF55909">
    <property type="entry name" value="Pentein"/>
    <property type="match status" value="1"/>
</dbReference>
<comment type="caution">
    <text evidence="3">The sequence shown here is derived from an EMBL/GenBank/DDBJ whole genome shotgun (WGS) entry which is preliminary data.</text>
</comment>
<dbReference type="PANTHER" id="PTHR12737:SF9">
    <property type="entry name" value="DIMETHYLARGININASE"/>
    <property type="match status" value="1"/>
</dbReference>
<dbReference type="FunFam" id="3.75.10.10:FF:000004">
    <property type="entry name" value="N(G),N(G)-dimethylarginine dimethylaminohydrolase 1"/>
    <property type="match status" value="1"/>
</dbReference>
<dbReference type="GO" id="GO:0016597">
    <property type="term" value="F:amino acid binding"/>
    <property type="evidence" value="ECO:0007669"/>
    <property type="project" value="TreeGrafter"/>
</dbReference>
<dbReference type="EMBL" id="JACEFF010000937">
    <property type="protein sequence ID" value="KAH9627810.1"/>
    <property type="molecule type" value="Genomic_DNA"/>
</dbReference>
<organism evidence="3 4">
    <name type="scientific">Spodoptera exigua</name>
    <name type="common">Beet armyworm</name>
    <name type="synonym">Noctua fulgens</name>
    <dbReference type="NCBI Taxonomy" id="7107"/>
    <lineage>
        <taxon>Eukaryota</taxon>
        <taxon>Metazoa</taxon>
        <taxon>Ecdysozoa</taxon>
        <taxon>Arthropoda</taxon>
        <taxon>Hexapoda</taxon>
        <taxon>Insecta</taxon>
        <taxon>Pterygota</taxon>
        <taxon>Neoptera</taxon>
        <taxon>Endopterygota</taxon>
        <taxon>Lepidoptera</taxon>
        <taxon>Glossata</taxon>
        <taxon>Ditrysia</taxon>
        <taxon>Noctuoidea</taxon>
        <taxon>Noctuidae</taxon>
        <taxon>Amphipyrinae</taxon>
        <taxon>Spodoptera</taxon>
    </lineage>
</organism>
<reference evidence="3" key="1">
    <citation type="journal article" date="2021" name="G3 (Bethesda)">
        <title>Genome and transcriptome analysis of the beet armyworm Spodoptera exigua reveals targets for pest control. .</title>
        <authorList>
            <person name="Simon S."/>
            <person name="Breeschoten T."/>
            <person name="Jansen H.J."/>
            <person name="Dirks R.P."/>
            <person name="Schranz M.E."/>
            <person name="Ros V.I.D."/>
        </authorList>
    </citation>
    <scope>NUCLEOTIDE SEQUENCE</scope>
    <source>
        <strain evidence="3">TB_SE_WUR_2020</strain>
    </source>
</reference>
<name>A0A922M0W8_SPOEX</name>
<gene>
    <name evidence="3" type="ORF">HF086_000195</name>
</gene>
<evidence type="ECO:0000256" key="1">
    <source>
        <dbReference type="ARBA" id="ARBA00008532"/>
    </source>
</evidence>
<dbReference type="GO" id="GO:0045429">
    <property type="term" value="P:positive regulation of nitric oxide biosynthetic process"/>
    <property type="evidence" value="ECO:0007669"/>
    <property type="project" value="TreeGrafter"/>
</dbReference>